<feature type="region of interest" description="Disordered" evidence="1">
    <location>
        <begin position="1"/>
        <end position="47"/>
    </location>
</feature>
<dbReference type="AlphaFoldDB" id="A0A1S0TP09"/>
<proteinExistence type="predicted"/>
<evidence type="ECO:0000256" key="1">
    <source>
        <dbReference type="SAM" id="MobiDB-lite"/>
    </source>
</evidence>
<gene>
    <name evidence="2" type="ORF">LOAG_10853</name>
</gene>
<name>A0A1S0TP09_LOALO</name>
<evidence type="ECO:0000313" key="2">
    <source>
        <dbReference type="EMBL" id="EFO17646.1"/>
    </source>
</evidence>
<accession>A0A1S0TP09</accession>
<dbReference type="CTD" id="9948300"/>
<dbReference type="KEGG" id="loa:LOAG_10853"/>
<reference evidence="2" key="1">
    <citation type="submission" date="2012-04" db="EMBL/GenBank/DDBJ databases">
        <title>The Genome Sequence of Loa loa.</title>
        <authorList>
            <consortium name="The Broad Institute Genome Sequencing Platform"/>
            <consortium name="Broad Institute Genome Sequencing Center for Infectious Disease"/>
            <person name="Nutman T.B."/>
            <person name="Fink D.L."/>
            <person name="Russ C."/>
            <person name="Young S."/>
            <person name="Zeng Q."/>
            <person name="Gargeya S."/>
            <person name="Alvarado L."/>
            <person name="Berlin A."/>
            <person name="Chapman S.B."/>
            <person name="Chen Z."/>
            <person name="Freedman E."/>
            <person name="Gellesch M."/>
            <person name="Goldberg J."/>
            <person name="Griggs A."/>
            <person name="Gujja S."/>
            <person name="Heilman E.R."/>
            <person name="Heiman D."/>
            <person name="Howarth C."/>
            <person name="Mehta T."/>
            <person name="Neiman D."/>
            <person name="Pearson M."/>
            <person name="Roberts A."/>
            <person name="Saif S."/>
            <person name="Shea T."/>
            <person name="Shenoy N."/>
            <person name="Sisk P."/>
            <person name="Stolte C."/>
            <person name="Sykes S."/>
            <person name="White J."/>
            <person name="Yandava C."/>
            <person name="Haas B."/>
            <person name="Henn M.R."/>
            <person name="Nusbaum C."/>
            <person name="Birren B."/>
        </authorList>
    </citation>
    <scope>NUCLEOTIDE SEQUENCE [LARGE SCALE GENOMIC DNA]</scope>
</reference>
<sequence>MPTACKTNLIHSRNNQTSNLRNTHTDIPHPQLQDQTENRPSRGQLSAKYRHNREARRWLYVIDGSVSYRYVADLFLHLYYGSRSEVHVQVHVSRAKCNKHDEIFQTGLIYSNKTK</sequence>
<organism evidence="2">
    <name type="scientific">Loa loa</name>
    <name type="common">Eye worm</name>
    <name type="synonym">Filaria loa</name>
    <dbReference type="NCBI Taxonomy" id="7209"/>
    <lineage>
        <taxon>Eukaryota</taxon>
        <taxon>Metazoa</taxon>
        <taxon>Ecdysozoa</taxon>
        <taxon>Nematoda</taxon>
        <taxon>Chromadorea</taxon>
        <taxon>Rhabditida</taxon>
        <taxon>Spirurina</taxon>
        <taxon>Spiruromorpha</taxon>
        <taxon>Filarioidea</taxon>
        <taxon>Onchocercidae</taxon>
        <taxon>Loa</taxon>
    </lineage>
</organism>
<dbReference type="EMBL" id="JH712158">
    <property type="protein sequence ID" value="EFO17646.1"/>
    <property type="molecule type" value="Genomic_DNA"/>
</dbReference>
<dbReference type="RefSeq" id="XP_003146425.1">
    <property type="nucleotide sequence ID" value="XM_003146377.1"/>
</dbReference>
<dbReference type="GeneID" id="9948300"/>
<dbReference type="InParanoid" id="A0A1S0TP09"/>
<protein>
    <submittedName>
        <fullName evidence="2">Uncharacterized protein</fullName>
    </submittedName>
</protein>
<feature type="compositionally biased region" description="Polar residues" evidence="1">
    <location>
        <begin position="1"/>
        <end position="22"/>
    </location>
</feature>